<feature type="region of interest" description="Disordered" evidence="3">
    <location>
        <begin position="212"/>
        <end position="458"/>
    </location>
</feature>
<keyword evidence="5" id="KW-1185">Reference proteome</keyword>
<feature type="region of interest" description="Disordered" evidence="3">
    <location>
        <begin position="148"/>
        <end position="193"/>
    </location>
</feature>
<comment type="caution">
    <text evidence="4">The sequence shown here is derived from an EMBL/GenBank/DDBJ whole genome shotgun (WGS) entry which is preliminary data.</text>
</comment>
<dbReference type="PANTHER" id="PTHR22406:SF7">
    <property type="entry name" value="NASCENT POLYPEPTIDE-ASSOCIATED COMPLEX SUBUNIT ALPHA, MUSCLE-SPECIFIC FORM"/>
    <property type="match status" value="1"/>
</dbReference>
<feature type="compositionally biased region" description="Low complexity" evidence="3">
    <location>
        <begin position="42"/>
        <end position="52"/>
    </location>
</feature>
<dbReference type="InterPro" id="IPR026179">
    <property type="entry name" value="Slain"/>
</dbReference>
<evidence type="ECO:0000256" key="3">
    <source>
        <dbReference type="SAM" id="MobiDB-lite"/>
    </source>
</evidence>
<proteinExistence type="inferred from homology"/>
<dbReference type="Proteomes" id="UP001152320">
    <property type="component" value="Chromosome 15"/>
</dbReference>
<name>A0A9Q1BLQ5_HOLLE</name>
<evidence type="ECO:0000313" key="4">
    <source>
        <dbReference type="EMBL" id="KAJ8028789.1"/>
    </source>
</evidence>
<dbReference type="GO" id="GO:0031122">
    <property type="term" value="P:cytoplasmic microtubule organization"/>
    <property type="evidence" value="ECO:0007669"/>
    <property type="project" value="TreeGrafter"/>
</dbReference>
<reference evidence="4" key="1">
    <citation type="submission" date="2021-10" db="EMBL/GenBank/DDBJ databases">
        <title>Tropical sea cucumber genome reveals ecological adaptation and Cuvierian tubules defense mechanism.</title>
        <authorList>
            <person name="Chen T."/>
        </authorList>
    </citation>
    <scope>NUCLEOTIDE SEQUENCE</scope>
    <source>
        <strain evidence="4">Nanhai2018</strain>
        <tissue evidence="4">Muscle</tissue>
    </source>
</reference>
<dbReference type="GO" id="GO:0031116">
    <property type="term" value="P:positive regulation of microtubule polymerization"/>
    <property type="evidence" value="ECO:0007669"/>
    <property type="project" value="TreeGrafter"/>
</dbReference>
<feature type="compositionally biased region" description="Pro residues" evidence="3">
    <location>
        <begin position="356"/>
        <end position="365"/>
    </location>
</feature>
<dbReference type="PANTHER" id="PTHR22406">
    <property type="entry name" value="NASCENT POLYPEPTIDE-ASSOCIATED COMPLEX SUBUNIT ALPHA, MUSCLE-SPECIFIC FORM"/>
    <property type="match status" value="1"/>
</dbReference>
<sequence>MTDLGDNSDEQREEVRKLQDLVEKLEKQNELLRQKADNYAQSLPSSRTSSSSENGLKTEMKSTLGDKTRLRKNSRSIGDGVGELGLQSDADDEDSWLYTSPLKAPTPDQKSVSPYDWIRQDFEKPNYDMESARKSLLAKLDEVSRANRNSLNLSKPQPIPEADVPNEIEEPTRSPSPSHKTVERKSSVEEKLFTKLEDVTDVQILAKMQEESLRQALHQSPGTSPRNKMAVSPASSENNLKSSSSRTSSQGSLEGVIEERNETEKIPPSTGMVRRRPSFERVKRGSKIGKEDPRRHSYGAKLSMGSWAHGNGGDHLQVSDLPKLALVSTATEQPTSSRGSLPEASQGYSPKRVESEPPPPPPPTPCTENEPSLKQPAGNHVSPVRGSLRQPSQTYGRLPTPKSGIPVRNSPAARTQIPRPRSAVYPKSQLPTPGSRSAIPGRKMSPQVKDESWKEGCY</sequence>
<dbReference type="Pfam" id="PF15301">
    <property type="entry name" value="SLAIN"/>
    <property type="match status" value="2"/>
</dbReference>
<feature type="compositionally biased region" description="Polar residues" evidence="3">
    <location>
        <begin position="328"/>
        <end position="339"/>
    </location>
</feature>
<dbReference type="GO" id="GO:0007020">
    <property type="term" value="P:microtubule nucleation"/>
    <property type="evidence" value="ECO:0007669"/>
    <property type="project" value="TreeGrafter"/>
</dbReference>
<comment type="similarity">
    <text evidence="1">Belongs to the SLAIN motif-containing family.</text>
</comment>
<dbReference type="EMBL" id="JAIZAY010000015">
    <property type="protein sequence ID" value="KAJ8028789.1"/>
    <property type="molecule type" value="Genomic_DNA"/>
</dbReference>
<keyword evidence="2" id="KW-0175">Coiled coil</keyword>
<evidence type="ECO:0000313" key="5">
    <source>
        <dbReference type="Proteomes" id="UP001152320"/>
    </source>
</evidence>
<feature type="compositionally biased region" description="Basic and acidic residues" evidence="3">
    <location>
        <begin position="448"/>
        <end position="458"/>
    </location>
</feature>
<dbReference type="AlphaFoldDB" id="A0A9Q1BLQ5"/>
<feature type="compositionally biased region" description="Basic and acidic residues" evidence="3">
    <location>
        <begin position="277"/>
        <end position="295"/>
    </location>
</feature>
<organism evidence="4 5">
    <name type="scientific">Holothuria leucospilota</name>
    <name type="common">Black long sea cucumber</name>
    <name type="synonym">Mertensiothuria leucospilota</name>
    <dbReference type="NCBI Taxonomy" id="206669"/>
    <lineage>
        <taxon>Eukaryota</taxon>
        <taxon>Metazoa</taxon>
        <taxon>Echinodermata</taxon>
        <taxon>Eleutherozoa</taxon>
        <taxon>Echinozoa</taxon>
        <taxon>Holothuroidea</taxon>
        <taxon>Aspidochirotacea</taxon>
        <taxon>Aspidochirotida</taxon>
        <taxon>Holothuriidae</taxon>
        <taxon>Holothuria</taxon>
    </lineage>
</organism>
<evidence type="ECO:0000256" key="2">
    <source>
        <dbReference type="ARBA" id="ARBA00023054"/>
    </source>
</evidence>
<feature type="compositionally biased region" description="Polar residues" evidence="3">
    <location>
        <begin position="217"/>
        <end position="226"/>
    </location>
</feature>
<feature type="compositionally biased region" description="Basic and acidic residues" evidence="3">
    <location>
        <begin position="180"/>
        <end position="193"/>
    </location>
</feature>
<dbReference type="GO" id="GO:0035371">
    <property type="term" value="C:microtubule plus-end"/>
    <property type="evidence" value="ECO:0007669"/>
    <property type="project" value="TreeGrafter"/>
</dbReference>
<feature type="compositionally biased region" description="Low complexity" evidence="3">
    <location>
        <begin position="232"/>
        <end position="252"/>
    </location>
</feature>
<evidence type="ECO:0000256" key="1">
    <source>
        <dbReference type="ARBA" id="ARBA00006652"/>
    </source>
</evidence>
<protein>
    <submittedName>
        <fullName evidence="4">SLAIN motif-containing protein 2</fullName>
    </submittedName>
</protein>
<gene>
    <name evidence="4" type="ORF">HOLleu_31124</name>
</gene>
<feature type="region of interest" description="Disordered" evidence="3">
    <location>
        <begin position="33"/>
        <end position="116"/>
    </location>
</feature>
<feature type="compositionally biased region" description="Basic and acidic residues" evidence="3">
    <location>
        <begin position="56"/>
        <end position="68"/>
    </location>
</feature>
<accession>A0A9Q1BLQ5</accession>
<dbReference type="OrthoDB" id="10033373at2759"/>